<organism evidence="8 9">
    <name type="scientific">Xylaria bambusicola</name>
    <dbReference type="NCBI Taxonomy" id="326684"/>
    <lineage>
        <taxon>Eukaryota</taxon>
        <taxon>Fungi</taxon>
        <taxon>Dikarya</taxon>
        <taxon>Ascomycota</taxon>
        <taxon>Pezizomycotina</taxon>
        <taxon>Sordariomycetes</taxon>
        <taxon>Xylariomycetidae</taxon>
        <taxon>Xylariales</taxon>
        <taxon>Xylariaceae</taxon>
        <taxon>Xylaria</taxon>
    </lineage>
</organism>
<dbReference type="GO" id="GO:0046872">
    <property type="term" value="F:metal ion binding"/>
    <property type="evidence" value="ECO:0007669"/>
    <property type="project" value="UniProtKB-KW"/>
</dbReference>
<feature type="compositionally biased region" description="Basic and acidic residues" evidence="6">
    <location>
        <begin position="8"/>
        <end position="17"/>
    </location>
</feature>
<dbReference type="GO" id="GO:0006355">
    <property type="term" value="P:regulation of DNA-templated transcription"/>
    <property type="evidence" value="ECO:0007669"/>
    <property type="project" value="InterPro"/>
</dbReference>
<evidence type="ECO:0000256" key="4">
    <source>
        <dbReference type="ARBA" id="ARBA00023163"/>
    </source>
</evidence>
<dbReference type="GO" id="GO:0005634">
    <property type="term" value="C:nucleus"/>
    <property type="evidence" value="ECO:0007669"/>
    <property type="project" value="InterPro"/>
</dbReference>
<protein>
    <recommendedName>
        <fullName evidence="7">Aflatoxin regulatory protein domain-containing protein</fullName>
    </recommendedName>
</protein>
<dbReference type="Proteomes" id="UP001305414">
    <property type="component" value="Unassembled WGS sequence"/>
</dbReference>
<feature type="region of interest" description="Disordered" evidence="6">
    <location>
        <begin position="259"/>
        <end position="279"/>
    </location>
</feature>
<accession>A0AAN7Z8N8</accession>
<sequence>MGRTRASVSEKEGRESVKPMVSTQQITHPPGMAMSWTTVLPGATHVPTTLGSPHYQDIFPSSASFTGEPVMSSPLAYDPCFLDRMGVSVYRSMFNSIDNANNTELGTSTACRFTESNPHHPIVPMPMPNLLRDTNLDPSIISNATQPFFSPVTNTHIDIPTISTDPPLQPPCSCLLRGFKLLQQLHPNRSNIAILNEQYTSGCTQTSQQGTKGKQCFLEEITSMVKCTCSEDPDLLSHKSLIAFKIMSLFKITSRELEKPSLPNGHNPNQHMGENPQLEGRGYSSGVCVEDLHRIRQLASSLSLWLRRLRADEPIEERAISDIRSTNYVPAADKMDVVGSTEYDKGFVPYSLLRQMEVELRRILQSLLIEIGEDGHQGNPPLYDSNEHNVANC</sequence>
<comment type="caution">
    <text evidence="8">The sequence shown here is derived from an EMBL/GenBank/DDBJ whole genome shotgun (WGS) entry which is preliminary data.</text>
</comment>
<name>A0AAN7Z8N8_9PEZI</name>
<evidence type="ECO:0000256" key="2">
    <source>
        <dbReference type="ARBA" id="ARBA00023015"/>
    </source>
</evidence>
<feature type="domain" description="Aflatoxin regulatory protein" evidence="7">
    <location>
        <begin position="171"/>
        <end position="256"/>
    </location>
</feature>
<evidence type="ECO:0000256" key="5">
    <source>
        <dbReference type="ARBA" id="ARBA00023242"/>
    </source>
</evidence>
<keyword evidence="9" id="KW-1185">Reference proteome</keyword>
<keyword evidence="3" id="KW-0238">DNA-binding</keyword>
<evidence type="ECO:0000256" key="6">
    <source>
        <dbReference type="SAM" id="MobiDB-lite"/>
    </source>
</evidence>
<dbReference type="EMBL" id="JAWHQM010000016">
    <property type="protein sequence ID" value="KAK5630443.1"/>
    <property type="molecule type" value="Genomic_DNA"/>
</dbReference>
<feature type="region of interest" description="Disordered" evidence="6">
    <location>
        <begin position="1"/>
        <end position="28"/>
    </location>
</feature>
<evidence type="ECO:0000256" key="3">
    <source>
        <dbReference type="ARBA" id="ARBA00023125"/>
    </source>
</evidence>
<dbReference type="AlphaFoldDB" id="A0AAN7Z8N8"/>
<dbReference type="GO" id="GO:0045122">
    <property type="term" value="P:aflatoxin biosynthetic process"/>
    <property type="evidence" value="ECO:0007669"/>
    <property type="project" value="InterPro"/>
</dbReference>
<evidence type="ECO:0000313" key="9">
    <source>
        <dbReference type="Proteomes" id="UP001305414"/>
    </source>
</evidence>
<evidence type="ECO:0000259" key="7">
    <source>
        <dbReference type="Pfam" id="PF08493"/>
    </source>
</evidence>
<evidence type="ECO:0000313" key="8">
    <source>
        <dbReference type="EMBL" id="KAK5630443.1"/>
    </source>
</evidence>
<proteinExistence type="predicted"/>
<keyword evidence="2" id="KW-0805">Transcription regulation</keyword>
<keyword evidence="4" id="KW-0804">Transcription</keyword>
<gene>
    <name evidence="8" type="ORF">RRF57_006158</name>
</gene>
<dbReference type="GO" id="GO:0003677">
    <property type="term" value="F:DNA binding"/>
    <property type="evidence" value="ECO:0007669"/>
    <property type="project" value="UniProtKB-KW"/>
</dbReference>
<dbReference type="InterPro" id="IPR013700">
    <property type="entry name" value="AflR"/>
</dbReference>
<keyword evidence="1" id="KW-0479">Metal-binding</keyword>
<dbReference type="Pfam" id="PF08493">
    <property type="entry name" value="AflR"/>
    <property type="match status" value="1"/>
</dbReference>
<keyword evidence="5" id="KW-0539">Nucleus</keyword>
<reference evidence="8 9" key="1">
    <citation type="submission" date="2023-10" db="EMBL/GenBank/DDBJ databases">
        <title>Draft genome sequence of Xylaria bambusicola isolate GMP-LS, the root and basal stem rot pathogen of sugarcane in Indonesia.</title>
        <authorList>
            <person name="Selvaraj P."/>
            <person name="Muralishankar V."/>
            <person name="Muruganantham S."/>
            <person name="Sp S."/>
            <person name="Haryani S."/>
            <person name="Lau K.J.X."/>
            <person name="Naqvi N.I."/>
        </authorList>
    </citation>
    <scope>NUCLEOTIDE SEQUENCE [LARGE SCALE GENOMIC DNA]</scope>
    <source>
        <strain evidence="8">GMP-LS</strain>
    </source>
</reference>
<evidence type="ECO:0000256" key="1">
    <source>
        <dbReference type="ARBA" id="ARBA00022723"/>
    </source>
</evidence>